<dbReference type="InterPro" id="IPR016159">
    <property type="entry name" value="Cullin_repeat-like_dom_sf"/>
</dbReference>
<keyword evidence="7" id="KW-1185">Reference proteome</keyword>
<sequence>MEKFLANLDSSGSFAKKKSGNAGHHHIRSRHTSDSFDIGKSDGQERVDQQNGSSNDEHLPEEATLPDQFFEEVDRFVNDDHGSKTSEIPKCIDVSFYKMVESMIVKYESKETSSAKFGQNEDQDALFLESLKCISKLINKITTDQFSSRSSNLLSSLNNASIVLHRGMSLLDEEFRLLLDQRRIVLDSKTPRTPKHSSFNFSSQSSQDSDRCLLPDSTESNEDEGFPNFSTEAISNMNKIATAMISCGYEAECCMAYTCFRRNAFREVLNKLGFDSITIDDAHRMQWESLEREIASWISIFKHCYRNLFPGESKFSDAIFSEYPSISQRLFSELAAAVITPFLSFSEVIALTKRSAERLFKFLDMCETLNDLLTTIDDSYSKEISQDLTSEIAVVKSQLAEAAASIFCELENSIKSDQGRTPVPSGQVHPLTRYTMNYLKYACEYRDTLEEVFRFHHKNVGFDDAPNQENHDINEHLTEMPNDDGTPKKSPFAIELIAVMDLLDANLEMKSRLYRDPALRYVFLMNNGRYILQKIKGSNEIHNMMGVTWCRKRSTQLRQYHKNYQRETWSRVLKCISHEGLQANGKVVKAVLKERFKNFNALFEEIHRTQSTWVVSDEQLQSELRVSISAVVTPAYRSFVGRFKQYLEGRSMDKYIKYQPEDIETLIDELFDGNPMSMGRRRN</sequence>
<dbReference type="Pfam" id="PF20669">
    <property type="entry name" value="Exo70_N"/>
    <property type="match status" value="1"/>
</dbReference>
<keyword evidence="2 3" id="KW-0813">Transport</keyword>
<gene>
    <name evidence="6" type="ORF">WN944_020580</name>
</gene>
<name>A0AAP0M247_9ROSI</name>
<comment type="similarity">
    <text evidence="1 3">Belongs to the EXO70 family.</text>
</comment>
<proteinExistence type="inferred from homology"/>
<dbReference type="InterPro" id="IPR046364">
    <property type="entry name" value="Exo70_C"/>
</dbReference>
<feature type="compositionally biased region" description="Basic and acidic residues" evidence="4">
    <location>
        <begin position="31"/>
        <end position="48"/>
    </location>
</feature>
<keyword evidence="3" id="KW-0268">Exocytosis</keyword>
<feature type="compositionally biased region" description="Basic residues" evidence="4">
    <location>
        <begin position="15"/>
        <end position="30"/>
    </location>
</feature>
<feature type="domain" description="Exocyst complex subunit Exo70 C-terminal" evidence="5">
    <location>
        <begin position="296"/>
        <end position="669"/>
    </location>
</feature>
<evidence type="ECO:0000313" key="7">
    <source>
        <dbReference type="Proteomes" id="UP001428341"/>
    </source>
</evidence>
<keyword evidence="3" id="KW-0653">Protein transport</keyword>
<dbReference type="PANTHER" id="PTHR12542:SF127">
    <property type="entry name" value="EXOCYST COMPLEX COMPONENT EXO70C1"/>
    <property type="match status" value="1"/>
</dbReference>
<feature type="region of interest" description="Disordered" evidence="4">
    <location>
        <begin position="1"/>
        <end position="62"/>
    </location>
</feature>
<accession>A0AAP0M247</accession>
<dbReference type="GO" id="GO:0000145">
    <property type="term" value="C:exocyst"/>
    <property type="evidence" value="ECO:0007669"/>
    <property type="project" value="InterPro"/>
</dbReference>
<dbReference type="PANTHER" id="PTHR12542">
    <property type="entry name" value="EXOCYST COMPLEX PROTEIN EXO70"/>
    <property type="match status" value="1"/>
</dbReference>
<dbReference type="Pfam" id="PF03081">
    <property type="entry name" value="Exo70_C"/>
    <property type="match status" value="1"/>
</dbReference>
<dbReference type="GO" id="GO:0006887">
    <property type="term" value="P:exocytosis"/>
    <property type="evidence" value="ECO:0007669"/>
    <property type="project" value="UniProtKB-KW"/>
</dbReference>
<evidence type="ECO:0000313" key="6">
    <source>
        <dbReference type="EMBL" id="KAK9189174.1"/>
    </source>
</evidence>
<comment type="caution">
    <text evidence="6">The sequence shown here is derived from an EMBL/GenBank/DDBJ whole genome shotgun (WGS) entry which is preliminary data.</text>
</comment>
<dbReference type="InterPro" id="IPR004140">
    <property type="entry name" value="Exo70"/>
</dbReference>
<dbReference type="Proteomes" id="UP001428341">
    <property type="component" value="Unassembled WGS sequence"/>
</dbReference>
<dbReference type="AlphaFoldDB" id="A0AAP0M247"/>
<protein>
    <recommendedName>
        <fullName evidence="3">Exocyst subunit Exo70 family protein</fullName>
    </recommendedName>
</protein>
<comment type="function">
    <text evidence="3">Component of the exocyst complex.</text>
</comment>
<reference evidence="6 7" key="1">
    <citation type="submission" date="2024-05" db="EMBL/GenBank/DDBJ databases">
        <title>Haplotype-resolved chromosome-level genome assembly of Huyou (Citrus changshanensis).</title>
        <authorList>
            <person name="Miao C."/>
            <person name="Chen W."/>
            <person name="Wu Y."/>
            <person name="Wang L."/>
            <person name="Zhao S."/>
            <person name="Grierson D."/>
            <person name="Xu C."/>
            <person name="Chen K."/>
        </authorList>
    </citation>
    <scope>NUCLEOTIDE SEQUENCE [LARGE SCALE GENOMIC DNA]</scope>
    <source>
        <strain evidence="6">01-14</strain>
        <tissue evidence="6">Leaf</tissue>
    </source>
</reference>
<evidence type="ECO:0000256" key="4">
    <source>
        <dbReference type="SAM" id="MobiDB-lite"/>
    </source>
</evidence>
<evidence type="ECO:0000256" key="1">
    <source>
        <dbReference type="ARBA" id="ARBA00006756"/>
    </source>
</evidence>
<dbReference type="EMBL" id="JBCGBO010000007">
    <property type="protein sequence ID" value="KAK9189174.1"/>
    <property type="molecule type" value="Genomic_DNA"/>
</dbReference>
<dbReference type="GO" id="GO:0005546">
    <property type="term" value="F:phosphatidylinositol-4,5-bisphosphate binding"/>
    <property type="evidence" value="ECO:0007669"/>
    <property type="project" value="InterPro"/>
</dbReference>
<organism evidence="6 7">
    <name type="scientific">Citrus x changshan-huyou</name>
    <dbReference type="NCBI Taxonomy" id="2935761"/>
    <lineage>
        <taxon>Eukaryota</taxon>
        <taxon>Viridiplantae</taxon>
        <taxon>Streptophyta</taxon>
        <taxon>Embryophyta</taxon>
        <taxon>Tracheophyta</taxon>
        <taxon>Spermatophyta</taxon>
        <taxon>Magnoliopsida</taxon>
        <taxon>eudicotyledons</taxon>
        <taxon>Gunneridae</taxon>
        <taxon>Pentapetalae</taxon>
        <taxon>rosids</taxon>
        <taxon>malvids</taxon>
        <taxon>Sapindales</taxon>
        <taxon>Rutaceae</taxon>
        <taxon>Aurantioideae</taxon>
        <taxon>Citrus</taxon>
    </lineage>
</organism>
<feature type="compositionally biased region" description="Low complexity" evidence="4">
    <location>
        <begin position="197"/>
        <end position="207"/>
    </location>
</feature>
<dbReference type="SUPFAM" id="SSF74788">
    <property type="entry name" value="Cullin repeat-like"/>
    <property type="match status" value="1"/>
</dbReference>
<dbReference type="Gene3D" id="1.20.1280.170">
    <property type="entry name" value="Exocyst complex component Exo70"/>
    <property type="match status" value="1"/>
</dbReference>
<feature type="region of interest" description="Disordered" evidence="4">
    <location>
        <begin position="190"/>
        <end position="228"/>
    </location>
</feature>
<evidence type="ECO:0000259" key="5">
    <source>
        <dbReference type="Pfam" id="PF03081"/>
    </source>
</evidence>
<evidence type="ECO:0000256" key="2">
    <source>
        <dbReference type="ARBA" id="ARBA00022448"/>
    </source>
</evidence>
<dbReference type="GO" id="GO:0015031">
    <property type="term" value="P:protein transport"/>
    <property type="evidence" value="ECO:0007669"/>
    <property type="project" value="UniProtKB-KW"/>
</dbReference>
<evidence type="ECO:0000256" key="3">
    <source>
        <dbReference type="RuleBase" id="RU365026"/>
    </source>
</evidence>